<reference evidence="2 3" key="1">
    <citation type="submission" date="2016-10" db="EMBL/GenBank/DDBJ databases">
        <authorList>
            <person name="Varghese N."/>
            <person name="Submissions S."/>
        </authorList>
    </citation>
    <scope>NUCLEOTIDE SEQUENCE [LARGE SCALE GENOMIC DNA]</scope>
    <source>
        <strain evidence="2 3">PL 12/M</strain>
    </source>
</reference>
<dbReference type="Pfam" id="PF13310">
    <property type="entry name" value="Virulence_RhuM"/>
    <property type="match status" value="1"/>
</dbReference>
<dbReference type="PANTHER" id="PTHR35810">
    <property type="entry name" value="CYTOPLASMIC PROTEIN-RELATED"/>
    <property type="match status" value="1"/>
</dbReference>
<dbReference type="PANTHER" id="PTHR35810:SF1">
    <property type="entry name" value="CYTOPLASMIC PROTEIN"/>
    <property type="match status" value="1"/>
</dbReference>
<dbReference type="AlphaFoldDB" id="A0A7Z7B1K8"/>
<dbReference type="InterPro" id="IPR011204">
    <property type="entry name" value="Virulence_RhuM-like"/>
</dbReference>
<dbReference type="InterPro" id="IPR003497">
    <property type="entry name" value="BRO_N_domain"/>
</dbReference>
<dbReference type="Proteomes" id="UP000199259">
    <property type="component" value="Unassembled WGS sequence"/>
</dbReference>
<name>A0A7Z7B1K8_9EURY</name>
<protein>
    <submittedName>
        <fullName evidence="2">Uncharacterized conserved protein</fullName>
    </submittedName>
</protein>
<dbReference type="PIRSF" id="PIRSF015268">
    <property type="entry name" value="Virulence_RhuM"/>
    <property type="match status" value="1"/>
</dbReference>
<dbReference type="RefSeq" id="WP_091711125.1">
    <property type="nucleotide sequence ID" value="NZ_FNCA01000015.1"/>
</dbReference>
<evidence type="ECO:0000313" key="3">
    <source>
        <dbReference type="Proteomes" id="UP000199259"/>
    </source>
</evidence>
<sequence length="344" mass="39936">MNENNLSDKQSDFILYTSNDGKVKVDVVLKDENVWLTQKAMAGLFGVKVPAISKHLANIYETGELVKESTISILETVQTEGDRQVKRQKEFYNLDAIISVGYRINSVQATQFRIWATQTLKEYIIKGFVMDDDRLKQGKQVFGKDYFEELLERIREIRASERRFYQKITDIYALSADYNKNAPQTKEFFATVQNKLHWAITGKTAAEIIYDSADAIKLHMGLTNWKQAPDGKILKSDVTVAKNYLGDAHIQELNRLVSAYLDLAENRAQRQILMKMQDWSEFLHNFLELSSYPILKDKGRVSALEAKLKAEQEYEEYRVTQDTTYISDFDREVRRIMESKDEYN</sequence>
<accession>A0A7Z7B1K8</accession>
<dbReference type="OrthoDB" id="109569at2157"/>
<feature type="domain" description="Bro-N" evidence="1">
    <location>
        <begin position="3"/>
        <end position="127"/>
    </location>
</feature>
<dbReference type="EMBL" id="FNCA01000015">
    <property type="protein sequence ID" value="SDG38618.1"/>
    <property type="molecule type" value="Genomic_DNA"/>
</dbReference>
<organism evidence="2 3">
    <name type="scientific">Methanolobus vulcani</name>
    <dbReference type="NCBI Taxonomy" id="38026"/>
    <lineage>
        <taxon>Archaea</taxon>
        <taxon>Methanobacteriati</taxon>
        <taxon>Methanobacteriota</taxon>
        <taxon>Stenosarchaea group</taxon>
        <taxon>Methanomicrobia</taxon>
        <taxon>Methanosarcinales</taxon>
        <taxon>Methanosarcinaceae</taxon>
        <taxon>Methanolobus</taxon>
    </lineage>
</organism>
<comment type="caution">
    <text evidence="2">The sequence shown here is derived from an EMBL/GenBank/DDBJ whole genome shotgun (WGS) entry which is preliminary data.</text>
</comment>
<proteinExistence type="predicted"/>
<evidence type="ECO:0000313" key="2">
    <source>
        <dbReference type="EMBL" id="SDG38618.1"/>
    </source>
</evidence>
<gene>
    <name evidence="2" type="ORF">SAMN04488589_2872</name>
</gene>
<dbReference type="PROSITE" id="PS51750">
    <property type="entry name" value="BRO_N"/>
    <property type="match status" value="1"/>
</dbReference>
<keyword evidence="3" id="KW-1185">Reference proteome</keyword>
<evidence type="ECO:0000259" key="1">
    <source>
        <dbReference type="PROSITE" id="PS51750"/>
    </source>
</evidence>